<feature type="compositionally biased region" description="Acidic residues" evidence="10">
    <location>
        <begin position="54"/>
        <end position="66"/>
    </location>
</feature>
<feature type="compositionally biased region" description="Polar residues" evidence="10">
    <location>
        <begin position="860"/>
        <end position="881"/>
    </location>
</feature>
<feature type="compositionally biased region" description="Basic and acidic residues" evidence="10">
    <location>
        <begin position="256"/>
        <end position="284"/>
    </location>
</feature>
<evidence type="ECO:0000313" key="17">
    <source>
        <dbReference type="Proteomes" id="UP000249619"/>
    </source>
</evidence>
<feature type="region of interest" description="Disordered" evidence="10">
    <location>
        <begin position="173"/>
        <end position="206"/>
    </location>
</feature>
<evidence type="ECO:0000259" key="15">
    <source>
        <dbReference type="Pfam" id="PF21530"/>
    </source>
</evidence>
<feature type="region of interest" description="Disordered" evidence="10">
    <location>
        <begin position="668"/>
        <end position="742"/>
    </location>
</feature>
<evidence type="ECO:0000256" key="4">
    <source>
        <dbReference type="ARBA" id="ARBA00022806"/>
    </source>
</evidence>
<dbReference type="InterPro" id="IPR010285">
    <property type="entry name" value="DNA_helicase_pif1-like_DEAD"/>
</dbReference>
<feature type="domain" description="DNA helicase Pif1-like DEAD-box helicase" evidence="12">
    <location>
        <begin position="951"/>
        <end position="1101"/>
    </location>
</feature>
<protein>
    <recommendedName>
        <fullName evidence="9">ATP-dependent DNA helicase</fullName>
        <ecNumber evidence="9">5.6.2.3</ecNumber>
    </recommendedName>
</protein>
<feature type="compositionally biased region" description="Polar residues" evidence="10">
    <location>
        <begin position="437"/>
        <end position="449"/>
    </location>
</feature>
<keyword evidence="17" id="KW-1185">Reference proteome</keyword>
<dbReference type="InterPro" id="IPR027417">
    <property type="entry name" value="P-loop_NTPase"/>
</dbReference>
<accession>A0A364MYK1</accession>
<dbReference type="PANTHER" id="PTHR47642:SF5">
    <property type="entry name" value="ATP-DEPENDENT DNA HELICASE"/>
    <property type="match status" value="1"/>
</dbReference>
<comment type="catalytic activity">
    <reaction evidence="9">
        <text>ATP + H2O = ADP + phosphate + H(+)</text>
        <dbReference type="Rhea" id="RHEA:13065"/>
        <dbReference type="ChEBI" id="CHEBI:15377"/>
        <dbReference type="ChEBI" id="CHEBI:15378"/>
        <dbReference type="ChEBI" id="CHEBI:30616"/>
        <dbReference type="ChEBI" id="CHEBI:43474"/>
        <dbReference type="ChEBI" id="CHEBI:456216"/>
        <dbReference type="EC" id="5.6.2.3"/>
    </reaction>
</comment>
<comment type="cofactor">
    <cofactor evidence="9">
        <name>Mg(2+)</name>
        <dbReference type="ChEBI" id="CHEBI:18420"/>
    </cofactor>
</comment>
<feature type="domain" description="Ribonuclease H1 N-terminal" evidence="11">
    <location>
        <begin position="799"/>
        <end position="842"/>
    </location>
</feature>
<feature type="compositionally biased region" description="Low complexity" evidence="10">
    <location>
        <begin position="1467"/>
        <end position="1513"/>
    </location>
</feature>
<name>A0A364MYK1_STELY</name>
<evidence type="ECO:0000256" key="2">
    <source>
        <dbReference type="ARBA" id="ARBA00022763"/>
    </source>
</evidence>
<keyword evidence="9" id="KW-0233">DNA recombination</keyword>
<dbReference type="GO" id="GO:0016887">
    <property type="term" value="F:ATP hydrolysis activity"/>
    <property type="evidence" value="ECO:0007669"/>
    <property type="project" value="RHEA"/>
</dbReference>
<evidence type="ECO:0000313" key="16">
    <source>
        <dbReference type="EMBL" id="RAR07386.1"/>
    </source>
</evidence>
<dbReference type="GO" id="GO:0006310">
    <property type="term" value="P:DNA recombination"/>
    <property type="evidence" value="ECO:0007669"/>
    <property type="project" value="UniProtKB-KW"/>
</dbReference>
<dbReference type="GO" id="GO:0000723">
    <property type="term" value="P:telomere maintenance"/>
    <property type="evidence" value="ECO:0007669"/>
    <property type="project" value="InterPro"/>
</dbReference>
<dbReference type="InterPro" id="IPR049163">
    <property type="entry name" value="Pif1-like_2B_dom"/>
</dbReference>
<feature type="region of interest" description="Disordered" evidence="10">
    <location>
        <begin position="1"/>
        <end position="88"/>
    </location>
</feature>
<dbReference type="GO" id="GO:0043139">
    <property type="term" value="F:5'-3' DNA helicase activity"/>
    <property type="evidence" value="ECO:0007669"/>
    <property type="project" value="UniProtKB-EC"/>
</dbReference>
<feature type="compositionally biased region" description="Low complexity" evidence="10">
    <location>
        <begin position="675"/>
        <end position="689"/>
    </location>
</feature>
<keyword evidence="7 9" id="KW-0234">DNA repair</keyword>
<dbReference type="Pfam" id="PF10680">
    <property type="entry name" value="RRN9"/>
    <property type="match status" value="1"/>
</dbReference>
<dbReference type="Pfam" id="PF01693">
    <property type="entry name" value="Cauli_VI"/>
    <property type="match status" value="1"/>
</dbReference>
<evidence type="ECO:0000256" key="8">
    <source>
        <dbReference type="ARBA" id="ARBA00023235"/>
    </source>
</evidence>
<dbReference type="STRING" id="183478.A0A364MYK1"/>
<feature type="domain" description="UvrD-like helicase C-terminal" evidence="14">
    <location>
        <begin position="1378"/>
        <end position="1416"/>
    </location>
</feature>
<dbReference type="EMBL" id="QGDH01000101">
    <property type="protein sequence ID" value="RAR07386.1"/>
    <property type="molecule type" value="Genomic_DNA"/>
</dbReference>
<dbReference type="CDD" id="cd18809">
    <property type="entry name" value="SF1_C_RecD"/>
    <property type="match status" value="1"/>
</dbReference>
<dbReference type="InterPro" id="IPR051055">
    <property type="entry name" value="PIF1_helicase"/>
</dbReference>
<feature type="compositionally biased region" description="Pro residues" evidence="10">
    <location>
        <begin position="937"/>
        <end position="949"/>
    </location>
</feature>
<dbReference type="Gene3D" id="3.40.970.10">
    <property type="entry name" value="Ribonuclease H1, N-terminal domain"/>
    <property type="match status" value="1"/>
</dbReference>
<evidence type="ECO:0000259" key="11">
    <source>
        <dbReference type="Pfam" id="PF01693"/>
    </source>
</evidence>
<feature type="region of interest" description="Disordered" evidence="10">
    <location>
        <begin position="860"/>
        <end position="952"/>
    </location>
</feature>
<feature type="compositionally biased region" description="Acidic residues" evidence="10">
    <location>
        <begin position="413"/>
        <end position="422"/>
    </location>
</feature>
<evidence type="ECO:0000259" key="12">
    <source>
        <dbReference type="Pfam" id="PF05970"/>
    </source>
</evidence>
<comment type="similarity">
    <text evidence="9">Belongs to the helicase family.</text>
</comment>
<feature type="region of interest" description="Disordered" evidence="10">
    <location>
        <begin position="232"/>
        <end position="299"/>
    </location>
</feature>
<gene>
    <name evidence="16" type="ORF">DDE83_006496</name>
</gene>
<keyword evidence="4 9" id="KW-0347">Helicase</keyword>
<comment type="caution">
    <text evidence="16">The sequence shown here is derived from an EMBL/GenBank/DDBJ whole genome shotgun (WGS) entry which is preliminary data.</text>
</comment>
<dbReference type="GO" id="GO:0006281">
    <property type="term" value="P:DNA repair"/>
    <property type="evidence" value="ECO:0007669"/>
    <property type="project" value="UniProtKB-KW"/>
</dbReference>
<evidence type="ECO:0000256" key="10">
    <source>
        <dbReference type="SAM" id="MobiDB-lite"/>
    </source>
</evidence>
<dbReference type="SUPFAM" id="SSF55658">
    <property type="entry name" value="L9 N-domain-like"/>
    <property type="match status" value="1"/>
</dbReference>
<feature type="compositionally biased region" description="Polar residues" evidence="10">
    <location>
        <begin position="346"/>
        <end position="367"/>
    </location>
</feature>
<sequence length="1513" mass="167385">MSLFGGSAPPSRSSYDSDTSASSSTRSSPSVVEIPGPHETQEAQQLDAPVLLDANDDIDTDTDPEDAGSGYDSEDEPARPNRFLGQPQTWQGYTEADRQIAESLDQIQDSDLAAHLYNAHALKRRLRRPAEDTARFKNWQSRDTWLKSGKDLEYEDAAGVAQTALVPSKEWTAWPVPPAQLPGYDGLDNRPAGGQADEWNIGSISRKDAGDELREELLATFLRTATERWTLREASSSGSDSGDYGPTSRSRSRSRSRADFSMKDAGADQDATQRETGEGQEHTSQKKRGRKPRSDTFSKAVVLADDARAQRLLQASIQSMMSRLDELALAVRRTRLNHFGRGPADSSMSEFTSGAESSGHVSRSSSKARSEKPTSRKPSTRPSSRTSSIQESRMVGPETENVNDGVKTGDSDPTSDDASDWEESNKVPHQRKRHRFSSSPSDSGASTVQDAELREGLLDWSEILGLAAVKGWDREAVARTTQRCAALFGESMSFIPFGESLASKPEPILYTPAVIPAPNVPSVSGPPAPKRPFFQVGTLRCPHSDCYGHEKDFALPYRVVEHCMRVHGYDPRTNDSENEERTVGGVHIDGFLQPVTAKPGWLGHGRTKAGNVNLWAYKLLLGGSVANESMSGSTPLTGSVYATPQYTPYTPLQYASSINVPIDYPKQAHMNHWQPPHTENTENMPPTTESKSNDVLVQHPQKRKLDEEHQSTYGKRARQDQVPGSFTPPATTPDNTQAYSTTEHETQYGSVMIQGSPERGLGSVPRREVSYSAQSALAQDMRDAGLFVQASKRGAKKPKYYAVAHGRVPGIYTDWGSAEKQTSGLSHAVHKKFNTIDDAWTFMEANRHHTAAILDCQTRTSDTSHVSRPAQAQPTVQWMQPSTPPFRNTCPLPTPPSKPSLQPVEDDAPLPPQRVVQEQEQPASSPQPWNTSTQDFAPPPSPQPPPPEPTLSAEQEHVVDLIVRSNKNVFYTGSAGCGKSTILNDAVKQLIGSGKRVQILAPTNLAAYHVNGQTTWSFAGWRPDKMNGLTLKKVRESAHGKDMWHRLVATDVLIIDEISMVENLHFQRLDELMKSAFSSPKAFGGVKVVVTGDFCQLAPVKPFQFCIGCGEELKNKVVNCSKQYICPTECGHGPWLNSEKWAFQSDAWKECKFEHVNLKKIHRQNDFAFLSILKKLRTDGHMPAHHRKVLLSKNQTMEEAIKLLCLRNEVDAINRARIKALPSPALEYKCLDCFERQAHHRDNKLLDRYTLLDNNGNMKEFGDHRYQADLVLKQDMRVLLLANIDIGRGLVNGSQGIITRFEDYHPDKLLRKSDGPNARYVDRQTKDFVKLNKYQPWPVVKFDNGFEITIYADCPISEVGDVGAFSLVSRTQIPLVAGYAITVHKSQGMTLDRVIVDLSKAFEASQLYVALSRARSLQGLRVLGLPYKRLCADAAVKWFIRMYLEPKDAEKANDPGTSTDVSPPGQPSQQTLSSSQVSQSSQNLPLLQASRPSQTPQSLQKPQSSQIPPSSQY</sequence>
<dbReference type="GO" id="GO:0005524">
    <property type="term" value="F:ATP binding"/>
    <property type="evidence" value="ECO:0007669"/>
    <property type="project" value="UniProtKB-KW"/>
</dbReference>
<evidence type="ECO:0000256" key="1">
    <source>
        <dbReference type="ARBA" id="ARBA00022741"/>
    </source>
</evidence>
<dbReference type="InterPro" id="IPR019622">
    <property type="entry name" value="Rrn9_dom"/>
</dbReference>
<keyword evidence="5 9" id="KW-0067">ATP-binding</keyword>
<evidence type="ECO:0000256" key="7">
    <source>
        <dbReference type="ARBA" id="ARBA00023204"/>
    </source>
</evidence>
<dbReference type="EC" id="5.6.2.3" evidence="9"/>
<keyword evidence="8" id="KW-0413">Isomerase</keyword>
<feature type="compositionally biased region" description="Low complexity" evidence="10">
    <location>
        <begin position="376"/>
        <end position="388"/>
    </location>
</feature>
<evidence type="ECO:0000256" key="6">
    <source>
        <dbReference type="ARBA" id="ARBA00023125"/>
    </source>
</evidence>
<dbReference type="InterPro" id="IPR027785">
    <property type="entry name" value="UvrD-like_helicase_C"/>
</dbReference>
<dbReference type="Pfam" id="PF13538">
    <property type="entry name" value="UvrD_C_2"/>
    <property type="match status" value="1"/>
</dbReference>
<dbReference type="Proteomes" id="UP000249619">
    <property type="component" value="Unassembled WGS sequence"/>
</dbReference>
<dbReference type="Pfam" id="PF05970">
    <property type="entry name" value="PIF1"/>
    <property type="match status" value="1"/>
</dbReference>
<feature type="compositionally biased region" description="Polar residues" evidence="10">
    <location>
        <begin position="722"/>
        <end position="741"/>
    </location>
</feature>
<dbReference type="PANTHER" id="PTHR47642">
    <property type="entry name" value="ATP-DEPENDENT DNA HELICASE"/>
    <property type="match status" value="1"/>
</dbReference>
<dbReference type="Pfam" id="PF21530">
    <property type="entry name" value="Pif1_2B_dom"/>
    <property type="match status" value="1"/>
</dbReference>
<keyword evidence="2 9" id="KW-0227">DNA damage</keyword>
<dbReference type="InterPro" id="IPR009027">
    <property type="entry name" value="Ribosomal_bL9/RNase_H1_N"/>
</dbReference>
<feature type="compositionally biased region" description="Low complexity" evidence="10">
    <location>
        <begin position="913"/>
        <end position="928"/>
    </location>
</feature>
<evidence type="ECO:0000259" key="14">
    <source>
        <dbReference type="Pfam" id="PF13538"/>
    </source>
</evidence>
<feature type="domain" description="DNA helicase Pif1-like 2B" evidence="15">
    <location>
        <begin position="1269"/>
        <end position="1301"/>
    </location>
</feature>
<feature type="region of interest" description="Disordered" evidence="10">
    <location>
        <begin position="339"/>
        <end position="449"/>
    </location>
</feature>
<proteinExistence type="inferred from homology"/>
<dbReference type="InterPro" id="IPR037056">
    <property type="entry name" value="RNase_H1_N_sf"/>
</dbReference>
<feature type="region of interest" description="Disordered" evidence="10">
    <location>
        <begin position="1449"/>
        <end position="1513"/>
    </location>
</feature>
<reference evidence="17" key="1">
    <citation type="submission" date="2018-05" db="EMBL/GenBank/DDBJ databases">
        <title>Draft genome sequence of Stemphylium lycopersici strain CIDEFI 213.</title>
        <authorList>
            <person name="Medina R."/>
            <person name="Franco M.E.E."/>
            <person name="Lucentini C.G."/>
            <person name="Saparrat M.C.N."/>
            <person name="Balatti P.A."/>
        </authorList>
    </citation>
    <scope>NUCLEOTIDE SEQUENCE [LARGE SCALE GENOMIC DNA]</scope>
    <source>
        <strain evidence="17">CIDEFI 213</strain>
    </source>
</reference>
<evidence type="ECO:0000256" key="9">
    <source>
        <dbReference type="RuleBase" id="RU363044"/>
    </source>
</evidence>
<evidence type="ECO:0000256" key="3">
    <source>
        <dbReference type="ARBA" id="ARBA00022801"/>
    </source>
</evidence>
<dbReference type="SUPFAM" id="SSF52540">
    <property type="entry name" value="P-loop containing nucleoside triphosphate hydrolases"/>
    <property type="match status" value="2"/>
</dbReference>
<keyword evidence="6" id="KW-0238">DNA-binding</keyword>
<evidence type="ECO:0000256" key="5">
    <source>
        <dbReference type="ARBA" id="ARBA00022840"/>
    </source>
</evidence>
<dbReference type="Gene3D" id="3.40.50.300">
    <property type="entry name" value="P-loop containing nucleotide triphosphate hydrolases"/>
    <property type="match status" value="2"/>
</dbReference>
<keyword evidence="3 9" id="KW-0378">Hydrolase</keyword>
<feature type="compositionally biased region" description="Low complexity" evidence="10">
    <location>
        <begin position="10"/>
        <end position="30"/>
    </location>
</feature>
<organism evidence="16 17">
    <name type="scientific">Stemphylium lycopersici</name>
    <name type="common">Tomato gray leaf spot disease fungus</name>
    <name type="synonym">Thyrospora lycopersici</name>
    <dbReference type="NCBI Taxonomy" id="183478"/>
    <lineage>
        <taxon>Eukaryota</taxon>
        <taxon>Fungi</taxon>
        <taxon>Dikarya</taxon>
        <taxon>Ascomycota</taxon>
        <taxon>Pezizomycotina</taxon>
        <taxon>Dothideomycetes</taxon>
        <taxon>Pleosporomycetidae</taxon>
        <taxon>Pleosporales</taxon>
        <taxon>Pleosporineae</taxon>
        <taxon>Pleosporaceae</taxon>
        <taxon>Stemphylium</taxon>
    </lineage>
</organism>
<feature type="domain" description="Rrn9" evidence="13">
    <location>
        <begin position="104"/>
        <end position="184"/>
    </location>
</feature>
<keyword evidence="1 9" id="KW-0547">Nucleotide-binding</keyword>
<evidence type="ECO:0000259" key="13">
    <source>
        <dbReference type="Pfam" id="PF10680"/>
    </source>
</evidence>
<dbReference type="InterPro" id="IPR011320">
    <property type="entry name" value="RNase_H1_N"/>
</dbReference>